<accession>A0A1H8ULA4</accession>
<gene>
    <name evidence="1" type="ORF">SAMN05216333_13720</name>
</gene>
<proteinExistence type="predicted"/>
<evidence type="ECO:0000313" key="1">
    <source>
        <dbReference type="EMBL" id="SEP03989.1"/>
    </source>
</evidence>
<sequence length="396" mass="46511">MESLRNLILHARLVAFEAFVLFFNPLREQKFNIEHIHSEQNFSTEELLVPLKYMKILSEAACYNQGAFTQYWYLASLRHKKIRLEVENKDKDKDKGKLLILGNDLMKFLNQEFHKAALNNIEYMHRYFEGRSKKPPKISIKGFSKKRAENVVITLFGDKQDADLLGISVESDSGFEHVFKKGKYYLSNNLIKETKEGRYKNPSLDISCIREKTLTYTFRPKALWKKCWKDLSEKNREDYYSSILIVPMTFWNNALYQEFLDKLEILTDKKRTIFGIVCVEHQDTDYFKEESDVSAIYFFADALSQYIFSRLVYTKISETKNKLKEILGSNMEIDMDNTIELLKSGEFITSTPTLKSITEIKESNENENVTYEIDSYLCDYVNNLKKVNLNYSQDSN</sequence>
<protein>
    <submittedName>
        <fullName evidence="1">Uncharacterized protein</fullName>
    </submittedName>
</protein>
<name>A0A1H8ULA4_9PROT</name>
<dbReference type="EMBL" id="FODO01000037">
    <property type="protein sequence ID" value="SEP03989.1"/>
    <property type="molecule type" value="Genomic_DNA"/>
</dbReference>
<reference evidence="2" key="1">
    <citation type="submission" date="2016-10" db="EMBL/GenBank/DDBJ databases">
        <authorList>
            <person name="Varghese N."/>
            <person name="Submissions S."/>
        </authorList>
    </citation>
    <scope>NUCLEOTIDE SEQUENCE [LARGE SCALE GENOMIC DNA]</scope>
    <source>
        <strain evidence="2">Nm76</strain>
    </source>
</reference>
<dbReference type="AlphaFoldDB" id="A0A1H8ULA4"/>
<dbReference type="RefSeq" id="WP_090315342.1">
    <property type="nucleotide sequence ID" value="NZ_FNOE01000002.1"/>
</dbReference>
<evidence type="ECO:0000313" key="2">
    <source>
        <dbReference type="Proteomes" id="UP000198814"/>
    </source>
</evidence>
<dbReference type="Proteomes" id="UP000198814">
    <property type="component" value="Unassembled WGS sequence"/>
</dbReference>
<organism evidence="1 2">
    <name type="scientific">Nitrosomonas oligotropha</name>
    <dbReference type="NCBI Taxonomy" id="42354"/>
    <lineage>
        <taxon>Bacteria</taxon>
        <taxon>Pseudomonadati</taxon>
        <taxon>Pseudomonadota</taxon>
        <taxon>Betaproteobacteria</taxon>
        <taxon>Nitrosomonadales</taxon>
        <taxon>Nitrosomonadaceae</taxon>
        <taxon>Nitrosomonas</taxon>
    </lineage>
</organism>
<dbReference type="STRING" id="42354.SAMN05216333_13720"/>
<keyword evidence="2" id="KW-1185">Reference proteome</keyword>